<gene>
    <name evidence="1" type="ORF">S01H1_59455</name>
</gene>
<name>X0VPA1_9ZZZZ</name>
<dbReference type="EMBL" id="BARS01038886">
    <property type="protein sequence ID" value="GAG14308.1"/>
    <property type="molecule type" value="Genomic_DNA"/>
</dbReference>
<reference evidence="1" key="1">
    <citation type="journal article" date="2014" name="Front. Microbiol.">
        <title>High frequency of phylogenetically diverse reductive dehalogenase-homologous genes in deep subseafloor sedimentary metagenomes.</title>
        <authorList>
            <person name="Kawai M."/>
            <person name="Futagami T."/>
            <person name="Toyoda A."/>
            <person name="Takaki Y."/>
            <person name="Nishi S."/>
            <person name="Hori S."/>
            <person name="Arai W."/>
            <person name="Tsubouchi T."/>
            <person name="Morono Y."/>
            <person name="Uchiyama I."/>
            <person name="Ito T."/>
            <person name="Fujiyama A."/>
            <person name="Inagaki F."/>
            <person name="Takami H."/>
        </authorList>
    </citation>
    <scope>NUCLEOTIDE SEQUENCE</scope>
    <source>
        <strain evidence="1">Expedition CK06-06</strain>
    </source>
</reference>
<comment type="caution">
    <text evidence="1">The sequence shown here is derived from an EMBL/GenBank/DDBJ whole genome shotgun (WGS) entry which is preliminary data.</text>
</comment>
<organism evidence="1">
    <name type="scientific">marine sediment metagenome</name>
    <dbReference type="NCBI Taxonomy" id="412755"/>
    <lineage>
        <taxon>unclassified sequences</taxon>
        <taxon>metagenomes</taxon>
        <taxon>ecological metagenomes</taxon>
    </lineage>
</organism>
<protein>
    <recommendedName>
        <fullName evidence="2">SIR2-like domain-containing protein</fullName>
    </recommendedName>
</protein>
<accession>X0VPA1</accession>
<evidence type="ECO:0000313" key="1">
    <source>
        <dbReference type="EMBL" id="GAG14308.1"/>
    </source>
</evidence>
<dbReference type="AlphaFoldDB" id="X0VPA1"/>
<sequence>MGCKECYVVGYSFRDEDILGLFQDAMMMNRQLYLILIDPMAETIAQEKFSEYGERVYRISEAFTEEATRKILKL</sequence>
<evidence type="ECO:0008006" key="2">
    <source>
        <dbReference type="Google" id="ProtNLM"/>
    </source>
</evidence>
<proteinExistence type="predicted"/>